<dbReference type="PANTHER" id="PTHR43000">
    <property type="entry name" value="DTDP-D-GLUCOSE 4,6-DEHYDRATASE-RELATED"/>
    <property type="match status" value="1"/>
</dbReference>
<comment type="pathway">
    <text evidence="1">Bacterial outer membrane biogenesis; LPS O-antigen biosynthesis.</text>
</comment>
<protein>
    <submittedName>
        <fullName evidence="4">NAD-dependent epimerase/dehydratase family protein</fullName>
    </submittedName>
</protein>
<evidence type="ECO:0000313" key="5">
    <source>
        <dbReference type="Proteomes" id="UP000628560"/>
    </source>
</evidence>
<dbReference type="InterPro" id="IPR036291">
    <property type="entry name" value="NAD(P)-bd_dom_sf"/>
</dbReference>
<organism evidence="4 5">
    <name type="scientific">Lelliottia nimipressuralis</name>
    <dbReference type="NCBI Taxonomy" id="69220"/>
    <lineage>
        <taxon>Bacteria</taxon>
        <taxon>Pseudomonadati</taxon>
        <taxon>Pseudomonadota</taxon>
        <taxon>Gammaproteobacteria</taxon>
        <taxon>Enterobacterales</taxon>
        <taxon>Enterobacteriaceae</taxon>
        <taxon>Lelliottia</taxon>
    </lineage>
</organism>
<sequence>MKGLRVMILGAGGFIGSHLSNSFIKNGALVHALGRSLNNLDISSDNLIKTEFNDINNESLQNTKQPDYIYFLIGSASVARSIDAPLFDFYQSIPPLLLVLEKLRNEWKSTRLIFISSAAVYGESACDNTSVSSQLTPLSPYGLNKKISEEYISYYCAHYNINAKIIRPFSVYGPNLKKQLIWDVLNKITRNEHHFFGSGDELRDWIYIDDFISILVQYATDYESMDNVLNIGSGKAVSVKNVINILYRITNTQDTPSFIDGGKEGDPKHLVSRYEEQEYVRQFLITSLEKGLTSTVNWFSERENR</sequence>
<evidence type="ECO:0000313" key="4">
    <source>
        <dbReference type="EMBL" id="MBF4178173.1"/>
    </source>
</evidence>
<dbReference type="RefSeq" id="WP_194512974.1">
    <property type="nucleotide sequence ID" value="NZ_JADIXP010000005.1"/>
</dbReference>
<comment type="similarity">
    <text evidence="2">Belongs to the NAD(P)-dependent epimerase/dehydratase family.</text>
</comment>
<dbReference type="Proteomes" id="UP000628560">
    <property type="component" value="Unassembled WGS sequence"/>
</dbReference>
<feature type="domain" description="NAD-dependent epimerase/dehydratase" evidence="3">
    <location>
        <begin position="6"/>
        <end position="232"/>
    </location>
</feature>
<dbReference type="EMBL" id="JADIXP010000005">
    <property type="protein sequence ID" value="MBF4178173.1"/>
    <property type="molecule type" value="Genomic_DNA"/>
</dbReference>
<dbReference type="SUPFAM" id="SSF51735">
    <property type="entry name" value="NAD(P)-binding Rossmann-fold domains"/>
    <property type="match status" value="1"/>
</dbReference>
<evidence type="ECO:0000256" key="1">
    <source>
        <dbReference type="ARBA" id="ARBA00005125"/>
    </source>
</evidence>
<accession>A0ABD4K9S5</accession>
<dbReference type="Gene3D" id="3.90.25.10">
    <property type="entry name" value="UDP-galactose 4-epimerase, domain 1"/>
    <property type="match status" value="1"/>
</dbReference>
<gene>
    <name evidence="4" type="ORF">ISP11_09885</name>
</gene>
<dbReference type="Gene3D" id="3.40.50.720">
    <property type="entry name" value="NAD(P)-binding Rossmann-like Domain"/>
    <property type="match status" value="1"/>
</dbReference>
<dbReference type="Pfam" id="PF01370">
    <property type="entry name" value="Epimerase"/>
    <property type="match status" value="1"/>
</dbReference>
<evidence type="ECO:0000259" key="3">
    <source>
        <dbReference type="Pfam" id="PF01370"/>
    </source>
</evidence>
<reference evidence="4 5" key="1">
    <citation type="submission" date="2020-11" db="EMBL/GenBank/DDBJ databases">
        <title>Identification of Lelliottia nimipressuralis from Wound Infection by Whole Genome-Based Bacterial Identification.</title>
        <authorList>
            <person name="Navarathna D.H."/>
            <person name="Choi H."/>
            <person name="Jinadatha C."/>
            <person name="Chatterjee P."/>
            <person name="Hwang M."/>
        </authorList>
    </citation>
    <scope>NUCLEOTIDE SEQUENCE [LARGE SCALE GENOMIC DNA]</scope>
    <source>
        <strain evidence="4 5">DN2020</strain>
    </source>
</reference>
<dbReference type="AlphaFoldDB" id="A0ABD4K9S5"/>
<dbReference type="InterPro" id="IPR001509">
    <property type="entry name" value="Epimerase_deHydtase"/>
</dbReference>
<name>A0ABD4K9S5_9ENTR</name>
<proteinExistence type="inferred from homology"/>
<evidence type="ECO:0000256" key="2">
    <source>
        <dbReference type="ARBA" id="ARBA00007637"/>
    </source>
</evidence>
<comment type="caution">
    <text evidence="4">The sequence shown here is derived from an EMBL/GenBank/DDBJ whole genome shotgun (WGS) entry which is preliminary data.</text>
</comment>